<dbReference type="Pfam" id="PF07690">
    <property type="entry name" value="MFS_1"/>
    <property type="match status" value="1"/>
</dbReference>
<evidence type="ECO:0000313" key="4">
    <source>
        <dbReference type="EMBL" id="KAK5699068.1"/>
    </source>
</evidence>
<feature type="transmembrane region" description="Helical" evidence="3">
    <location>
        <begin position="251"/>
        <end position="269"/>
    </location>
</feature>
<dbReference type="PANTHER" id="PTHR11360">
    <property type="entry name" value="MONOCARBOXYLATE TRANSPORTER"/>
    <property type="match status" value="1"/>
</dbReference>
<evidence type="ECO:0000256" key="3">
    <source>
        <dbReference type="SAM" id="Phobius"/>
    </source>
</evidence>
<dbReference type="InterPro" id="IPR036259">
    <property type="entry name" value="MFS_trans_sf"/>
</dbReference>
<feature type="transmembrane region" description="Helical" evidence="3">
    <location>
        <begin position="73"/>
        <end position="93"/>
    </location>
</feature>
<evidence type="ECO:0000313" key="5">
    <source>
        <dbReference type="Proteomes" id="UP001310594"/>
    </source>
</evidence>
<dbReference type="Gene3D" id="1.20.1250.20">
    <property type="entry name" value="MFS general substrate transporter like domains"/>
    <property type="match status" value="2"/>
</dbReference>
<evidence type="ECO:0000256" key="2">
    <source>
        <dbReference type="ARBA" id="ARBA00006727"/>
    </source>
</evidence>
<dbReference type="SUPFAM" id="SSF103473">
    <property type="entry name" value="MFS general substrate transporter"/>
    <property type="match status" value="1"/>
</dbReference>
<accession>A0AAN7WGH8</accession>
<dbReference type="AlphaFoldDB" id="A0AAN7WGH8"/>
<protein>
    <recommendedName>
        <fullName evidence="6">Major facilitator superfamily (MFS) profile domain-containing protein</fullName>
    </recommendedName>
</protein>
<dbReference type="Proteomes" id="UP001310594">
    <property type="component" value="Unassembled WGS sequence"/>
</dbReference>
<feature type="transmembrane region" description="Helical" evidence="3">
    <location>
        <begin position="99"/>
        <end position="125"/>
    </location>
</feature>
<comment type="subcellular location">
    <subcellularLocation>
        <location evidence="1">Membrane</location>
        <topology evidence="1">Multi-pass membrane protein</topology>
    </subcellularLocation>
</comment>
<dbReference type="GO" id="GO:0016020">
    <property type="term" value="C:membrane"/>
    <property type="evidence" value="ECO:0007669"/>
    <property type="project" value="UniProtKB-SubCell"/>
</dbReference>
<name>A0AAN7WGH8_9PEZI</name>
<organism evidence="4 5">
    <name type="scientific">Elasticomyces elasticus</name>
    <dbReference type="NCBI Taxonomy" id="574655"/>
    <lineage>
        <taxon>Eukaryota</taxon>
        <taxon>Fungi</taxon>
        <taxon>Dikarya</taxon>
        <taxon>Ascomycota</taxon>
        <taxon>Pezizomycotina</taxon>
        <taxon>Dothideomycetes</taxon>
        <taxon>Dothideomycetidae</taxon>
        <taxon>Mycosphaerellales</taxon>
        <taxon>Teratosphaeriaceae</taxon>
        <taxon>Elasticomyces</taxon>
    </lineage>
</organism>
<dbReference type="GO" id="GO:0022857">
    <property type="term" value="F:transmembrane transporter activity"/>
    <property type="evidence" value="ECO:0007669"/>
    <property type="project" value="InterPro"/>
</dbReference>
<dbReference type="InterPro" id="IPR011701">
    <property type="entry name" value="MFS"/>
</dbReference>
<keyword evidence="3" id="KW-0812">Transmembrane</keyword>
<comment type="caution">
    <text evidence="4">The sequence shown here is derived from an EMBL/GenBank/DDBJ whole genome shotgun (WGS) entry which is preliminary data.</text>
</comment>
<dbReference type="EMBL" id="JAVRQU010000009">
    <property type="protein sequence ID" value="KAK5699068.1"/>
    <property type="molecule type" value="Genomic_DNA"/>
</dbReference>
<dbReference type="PANTHER" id="PTHR11360:SF234">
    <property type="entry name" value="MFS-TYPE TRANSPORTER DBAD-RELATED"/>
    <property type="match status" value="1"/>
</dbReference>
<keyword evidence="3" id="KW-0472">Membrane</keyword>
<feature type="transmembrane region" description="Helical" evidence="3">
    <location>
        <begin position="12"/>
        <end position="32"/>
    </location>
</feature>
<feature type="transmembrane region" description="Helical" evidence="3">
    <location>
        <begin position="38"/>
        <end position="61"/>
    </location>
</feature>
<comment type="similarity">
    <text evidence="2">Belongs to the major facilitator superfamily. Monocarboxylate porter (TC 2.A.1.13) family.</text>
</comment>
<proteinExistence type="inferred from homology"/>
<feature type="transmembrane region" description="Helical" evidence="3">
    <location>
        <begin position="166"/>
        <end position="186"/>
    </location>
</feature>
<evidence type="ECO:0000256" key="1">
    <source>
        <dbReference type="ARBA" id="ARBA00004141"/>
    </source>
</evidence>
<gene>
    <name evidence="4" type="ORF">LTR97_006717</name>
</gene>
<dbReference type="InterPro" id="IPR050327">
    <property type="entry name" value="Proton-linked_MCT"/>
</dbReference>
<sequence length="295" mass="31543">MPNGGLKAWLQVLGVFCMMINTFGASYAFGVFEAFYTSGYLSATAANISIIGAVQVFFLLASGFITGPLFDRGYFYHLLWAGAFLTCFGQMMTSICKEYYQVLLAQGICVGLGSGCLFTPCVAILPTYFSTRKLLASGIAATGGPFGGIIFPLMFRYLEPRIGYGWAVRAIGFVMFGTCGVMIAVLRTRMVTANGKKVFDWTVFSDLSFMMALANANASSNAAFALLLVANAGSVFGRVIPGLLADKYGPLNILAPSSIVCMVLLWTWIPNNSVGGLFAFAALYGFFSGCVKPLA</sequence>
<feature type="transmembrane region" description="Helical" evidence="3">
    <location>
        <begin position="275"/>
        <end position="294"/>
    </location>
</feature>
<evidence type="ECO:0008006" key="6">
    <source>
        <dbReference type="Google" id="ProtNLM"/>
    </source>
</evidence>
<keyword evidence="3" id="KW-1133">Transmembrane helix</keyword>
<reference evidence="4" key="1">
    <citation type="submission" date="2023-08" db="EMBL/GenBank/DDBJ databases">
        <title>Black Yeasts Isolated from many extreme environments.</title>
        <authorList>
            <person name="Coleine C."/>
            <person name="Stajich J.E."/>
            <person name="Selbmann L."/>
        </authorList>
    </citation>
    <scope>NUCLEOTIDE SEQUENCE</scope>
    <source>
        <strain evidence="4">CCFEE 5810</strain>
    </source>
</reference>
<feature type="transmembrane region" description="Helical" evidence="3">
    <location>
        <begin position="134"/>
        <end position="154"/>
    </location>
</feature>